<dbReference type="GO" id="GO:0008270">
    <property type="term" value="F:zinc ion binding"/>
    <property type="evidence" value="ECO:0007669"/>
    <property type="project" value="InterPro"/>
</dbReference>
<dbReference type="PROSITE" id="PS50048">
    <property type="entry name" value="ZN2_CY6_FUNGAL_2"/>
    <property type="match status" value="1"/>
</dbReference>
<feature type="compositionally biased region" description="Polar residues" evidence="3">
    <location>
        <begin position="409"/>
        <end position="452"/>
    </location>
</feature>
<dbReference type="InterPro" id="IPR050335">
    <property type="entry name" value="ERT1_acuK_gluconeogen_tf"/>
</dbReference>
<dbReference type="Proteomes" id="UP001211065">
    <property type="component" value="Unassembled WGS sequence"/>
</dbReference>
<reference evidence="5" key="1">
    <citation type="submission" date="2020-05" db="EMBL/GenBank/DDBJ databases">
        <title>Phylogenomic resolution of chytrid fungi.</title>
        <authorList>
            <person name="Stajich J.E."/>
            <person name="Amses K."/>
            <person name="Simmons R."/>
            <person name="Seto K."/>
            <person name="Myers J."/>
            <person name="Bonds A."/>
            <person name="Quandt C.A."/>
            <person name="Barry K."/>
            <person name="Liu P."/>
            <person name="Grigoriev I."/>
            <person name="Longcore J.E."/>
            <person name="James T.Y."/>
        </authorList>
    </citation>
    <scope>NUCLEOTIDE SEQUENCE</scope>
    <source>
        <strain evidence="5">JEL0476</strain>
    </source>
</reference>
<dbReference type="SMART" id="SM00066">
    <property type="entry name" value="GAL4"/>
    <property type="match status" value="1"/>
</dbReference>
<feature type="compositionally biased region" description="Polar residues" evidence="3">
    <location>
        <begin position="385"/>
        <end position="394"/>
    </location>
</feature>
<dbReference type="PANTHER" id="PTHR47659:SF7">
    <property type="entry name" value="FUNGAL TRANSCRIPTIONAL REGULATORY PROTEIN, N-TERMINAL DOMAIN-CONTAINING PROTEIN"/>
    <property type="match status" value="1"/>
</dbReference>
<evidence type="ECO:0000256" key="3">
    <source>
        <dbReference type="SAM" id="MobiDB-lite"/>
    </source>
</evidence>
<protein>
    <recommendedName>
        <fullName evidence="4">Zn(2)-C6 fungal-type domain-containing protein</fullName>
    </recommendedName>
</protein>
<keyword evidence="6" id="KW-1185">Reference proteome</keyword>
<dbReference type="CDD" id="cd00067">
    <property type="entry name" value="GAL4"/>
    <property type="match status" value="1"/>
</dbReference>
<gene>
    <name evidence="5" type="ORF">HK099_006456</name>
</gene>
<dbReference type="AlphaFoldDB" id="A0AAD5TYW2"/>
<dbReference type="InterPro" id="IPR036864">
    <property type="entry name" value="Zn2-C6_fun-type_DNA-bd_sf"/>
</dbReference>
<evidence type="ECO:0000256" key="2">
    <source>
        <dbReference type="ARBA" id="ARBA00023242"/>
    </source>
</evidence>
<sequence length="482" mass="54058">MSFTTDTELHHEGNLTIKNNSSNTDAINLSNENYISISINEKPPAKRTQVRNACTNCQKACKKCDEVRPCWRCKKYDLQDSCSDSIRKERQKGMKRGPYKKKNSEVVAVKRKVINDEEDNSVKSEEHNGAKIVKKRKAYKKKQKTVASPETVTSDSIKVEQQPVENENQLLILSELCSAVLSTNEDQTVNETSLIKEEENLENVAVKKEESQYFLPTPPRELSLNKQNDATKIVEFNAHPEFYSNFSINVDEVDSFRYNETVLNKATKNCLEEQDVVTCFGDAALDIPPPHRPPIVPRPKNTLLSPTPAPTPPVRKVSINFSPPPSPTYTSSNFSSEQLKANSITQADTPISPTHSITARGPSPNNNISQLNYNFLATDQRYFNSSSASVNRPTSPIPGLPKRMPSPQPYLSSRSTSPQPYVSNRSTSPQPNFSNRMNSSQDLNSMQRSYSSRYGEKSKGSISSKRSLNIINTNPHLHLKFS</sequence>
<feature type="region of interest" description="Disordered" evidence="3">
    <location>
        <begin position="290"/>
        <end position="366"/>
    </location>
</feature>
<keyword evidence="1" id="KW-0479">Metal-binding</keyword>
<dbReference type="SUPFAM" id="SSF57701">
    <property type="entry name" value="Zn2/Cys6 DNA-binding domain"/>
    <property type="match status" value="1"/>
</dbReference>
<feature type="compositionally biased region" description="Pro residues" evidence="3">
    <location>
        <begin position="395"/>
        <end position="408"/>
    </location>
</feature>
<feature type="domain" description="Zn(2)-C6 fungal-type" evidence="4">
    <location>
        <begin position="53"/>
        <end position="84"/>
    </location>
</feature>
<dbReference type="InterPro" id="IPR001138">
    <property type="entry name" value="Zn2Cys6_DnaBD"/>
</dbReference>
<feature type="region of interest" description="Disordered" evidence="3">
    <location>
        <begin position="385"/>
        <end position="482"/>
    </location>
</feature>
<dbReference type="GO" id="GO:0000981">
    <property type="term" value="F:DNA-binding transcription factor activity, RNA polymerase II-specific"/>
    <property type="evidence" value="ECO:0007669"/>
    <property type="project" value="InterPro"/>
</dbReference>
<proteinExistence type="predicted"/>
<evidence type="ECO:0000256" key="1">
    <source>
        <dbReference type="ARBA" id="ARBA00022723"/>
    </source>
</evidence>
<feature type="region of interest" description="Disordered" evidence="3">
    <location>
        <begin position="1"/>
        <end position="23"/>
    </location>
</feature>
<feature type="compositionally biased region" description="Polar residues" evidence="3">
    <location>
        <begin position="460"/>
        <end position="475"/>
    </location>
</feature>
<evidence type="ECO:0000313" key="5">
    <source>
        <dbReference type="EMBL" id="KAJ3215233.1"/>
    </source>
</evidence>
<organism evidence="5 6">
    <name type="scientific">Clydaea vesicula</name>
    <dbReference type="NCBI Taxonomy" id="447962"/>
    <lineage>
        <taxon>Eukaryota</taxon>
        <taxon>Fungi</taxon>
        <taxon>Fungi incertae sedis</taxon>
        <taxon>Chytridiomycota</taxon>
        <taxon>Chytridiomycota incertae sedis</taxon>
        <taxon>Chytridiomycetes</taxon>
        <taxon>Lobulomycetales</taxon>
        <taxon>Lobulomycetaceae</taxon>
        <taxon>Clydaea</taxon>
    </lineage>
</organism>
<feature type="compositionally biased region" description="Polar residues" evidence="3">
    <location>
        <begin position="337"/>
        <end position="366"/>
    </location>
</feature>
<evidence type="ECO:0000313" key="6">
    <source>
        <dbReference type="Proteomes" id="UP001211065"/>
    </source>
</evidence>
<evidence type="ECO:0000259" key="4">
    <source>
        <dbReference type="PROSITE" id="PS50048"/>
    </source>
</evidence>
<dbReference type="PANTHER" id="PTHR47659">
    <property type="entry name" value="ZN(II)2CYS6 TRANSCRIPTION FACTOR (EUROFUNG)-RELATED"/>
    <property type="match status" value="1"/>
</dbReference>
<accession>A0AAD5TYW2</accession>
<dbReference type="EMBL" id="JADGJW010000558">
    <property type="protein sequence ID" value="KAJ3215233.1"/>
    <property type="molecule type" value="Genomic_DNA"/>
</dbReference>
<name>A0AAD5TYW2_9FUNG</name>
<keyword evidence="2" id="KW-0539">Nucleus</keyword>
<comment type="caution">
    <text evidence="5">The sequence shown here is derived from an EMBL/GenBank/DDBJ whole genome shotgun (WGS) entry which is preliminary data.</text>
</comment>